<evidence type="ECO:0000256" key="1">
    <source>
        <dbReference type="SAM" id="MobiDB-lite"/>
    </source>
</evidence>
<dbReference type="AlphaFoldDB" id="A0A974CVE1"/>
<dbReference type="Proteomes" id="UP000694892">
    <property type="component" value="Chromosome 5L"/>
</dbReference>
<proteinExistence type="predicted"/>
<evidence type="ECO:0000313" key="2">
    <source>
        <dbReference type="EMBL" id="OCT80589.1"/>
    </source>
</evidence>
<organism evidence="2 3">
    <name type="scientific">Xenopus laevis</name>
    <name type="common">African clawed frog</name>
    <dbReference type="NCBI Taxonomy" id="8355"/>
    <lineage>
        <taxon>Eukaryota</taxon>
        <taxon>Metazoa</taxon>
        <taxon>Chordata</taxon>
        <taxon>Craniata</taxon>
        <taxon>Vertebrata</taxon>
        <taxon>Euteleostomi</taxon>
        <taxon>Amphibia</taxon>
        <taxon>Batrachia</taxon>
        <taxon>Anura</taxon>
        <taxon>Pipoidea</taxon>
        <taxon>Pipidae</taxon>
        <taxon>Xenopodinae</taxon>
        <taxon>Xenopus</taxon>
        <taxon>Xenopus</taxon>
    </lineage>
</organism>
<name>A0A974CVE1_XENLA</name>
<dbReference type="EMBL" id="CM004474">
    <property type="protein sequence ID" value="OCT80589.1"/>
    <property type="molecule type" value="Genomic_DNA"/>
</dbReference>
<feature type="region of interest" description="Disordered" evidence="1">
    <location>
        <begin position="15"/>
        <end position="35"/>
    </location>
</feature>
<accession>A0A974CVE1</accession>
<protein>
    <submittedName>
        <fullName evidence="2">Uncharacterized protein</fullName>
    </submittedName>
</protein>
<evidence type="ECO:0000313" key="3">
    <source>
        <dbReference type="Proteomes" id="UP000694892"/>
    </source>
</evidence>
<reference evidence="3" key="1">
    <citation type="journal article" date="2016" name="Nature">
        <title>Genome evolution in the allotetraploid frog Xenopus laevis.</title>
        <authorList>
            <person name="Session A.M."/>
            <person name="Uno Y."/>
            <person name="Kwon T."/>
            <person name="Chapman J.A."/>
            <person name="Toyoda A."/>
            <person name="Takahashi S."/>
            <person name="Fukui A."/>
            <person name="Hikosaka A."/>
            <person name="Suzuki A."/>
            <person name="Kondo M."/>
            <person name="van Heeringen S.J."/>
            <person name="Quigley I."/>
            <person name="Heinz S."/>
            <person name="Ogino H."/>
            <person name="Ochi H."/>
            <person name="Hellsten U."/>
            <person name="Lyons J.B."/>
            <person name="Simakov O."/>
            <person name="Putnam N."/>
            <person name="Stites J."/>
            <person name="Kuroki Y."/>
            <person name="Tanaka T."/>
            <person name="Michiue T."/>
            <person name="Watanabe M."/>
            <person name="Bogdanovic O."/>
            <person name="Lister R."/>
            <person name="Georgiou G."/>
            <person name="Paranjpe S.S."/>
            <person name="van Kruijsbergen I."/>
            <person name="Shu S."/>
            <person name="Carlson J."/>
            <person name="Kinoshita T."/>
            <person name="Ohta Y."/>
            <person name="Mawaribuchi S."/>
            <person name="Jenkins J."/>
            <person name="Grimwood J."/>
            <person name="Schmutz J."/>
            <person name="Mitros T."/>
            <person name="Mozaffari S.V."/>
            <person name="Suzuki Y."/>
            <person name="Haramoto Y."/>
            <person name="Yamamoto T.S."/>
            <person name="Takagi C."/>
            <person name="Heald R."/>
            <person name="Miller K."/>
            <person name="Haudenschild C."/>
            <person name="Kitzman J."/>
            <person name="Nakayama T."/>
            <person name="Izutsu Y."/>
            <person name="Robert J."/>
            <person name="Fortriede J."/>
            <person name="Burns K."/>
            <person name="Lotay V."/>
            <person name="Karimi K."/>
            <person name="Yasuoka Y."/>
            <person name="Dichmann D.S."/>
            <person name="Flajnik M.F."/>
            <person name="Houston D.W."/>
            <person name="Shendure J."/>
            <person name="DuPasquier L."/>
            <person name="Vize P.D."/>
            <person name="Zorn A.M."/>
            <person name="Ito M."/>
            <person name="Marcotte E.M."/>
            <person name="Wallingford J.B."/>
            <person name="Ito Y."/>
            <person name="Asashima M."/>
            <person name="Ueno N."/>
            <person name="Matsuda Y."/>
            <person name="Veenstra G.J."/>
            <person name="Fujiyama A."/>
            <person name="Harland R.M."/>
            <person name="Taira M."/>
            <person name="Rokhsar D.S."/>
        </authorList>
    </citation>
    <scope>NUCLEOTIDE SEQUENCE [LARGE SCALE GENOMIC DNA]</scope>
    <source>
        <strain evidence="3">J</strain>
    </source>
</reference>
<sequence>MDINVRMTATTFMDNMEVGSGPTRSPSARGDESGSVPCRVAVWQGEKEDLEGGANVFRGDRGPRSCSHPLQLCFSLALRSYRQNYKSHHASVPSAGQLLRKRYRQWDAGTCSQLDAESRSSAGREPLQQ</sequence>
<gene>
    <name evidence="2" type="ORF">XELAEV_18027403mg</name>
</gene>